<dbReference type="OrthoDB" id="408631at2759"/>
<dbReference type="EMBL" id="RSCE01000003">
    <property type="protein sequence ID" value="RSH84952.1"/>
    <property type="molecule type" value="Genomic_DNA"/>
</dbReference>
<dbReference type="STRING" id="105984.A0A427Y1L1"/>
<dbReference type="InterPro" id="IPR050309">
    <property type="entry name" value="Type-B_Carboxylest/Lipase"/>
</dbReference>
<dbReference type="PANTHER" id="PTHR11559">
    <property type="entry name" value="CARBOXYLESTERASE"/>
    <property type="match status" value="1"/>
</dbReference>
<dbReference type="AlphaFoldDB" id="A0A427Y1L1"/>
<proteinExistence type="predicted"/>
<organism evidence="2 3">
    <name type="scientific">Apiotrichum porosum</name>
    <dbReference type="NCBI Taxonomy" id="105984"/>
    <lineage>
        <taxon>Eukaryota</taxon>
        <taxon>Fungi</taxon>
        <taxon>Dikarya</taxon>
        <taxon>Basidiomycota</taxon>
        <taxon>Agaricomycotina</taxon>
        <taxon>Tremellomycetes</taxon>
        <taxon>Trichosporonales</taxon>
        <taxon>Trichosporonaceae</taxon>
        <taxon>Apiotrichum</taxon>
    </lineage>
</organism>
<evidence type="ECO:0000313" key="2">
    <source>
        <dbReference type="EMBL" id="RSH84952.1"/>
    </source>
</evidence>
<gene>
    <name evidence="2" type="ORF">EHS24_006511</name>
</gene>
<evidence type="ECO:0000259" key="1">
    <source>
        <dbReference type="Pfam" id="PF00135"/>
    </source>
</evidence>
<sequence length="217" mass="23907">MSIPERLVGRNLNGQWGSSNLGLRDKRLGLEWVRDNIASFGGNPSQVTVFSESARAISIAIHMLNETQDLFRGAIMESGAQSTLPCGKSIDGDIIPASPYHMLDNVTFARMPIVTGCNEDEGTELYPASLSDNMTVQPLSCSLDMMYPAPIPDGFLKAFGNNYPGDAGLGTEQMCITSRRRWFLRPANLHGFNQRWSYEFNATNQKQLPDMGSSHEA</sequence>
<name>A0A427Y1L1_9TREE</name>
<dbReference type="RefSeq" id="XP_028478400.1">
    <property type="nucleotide sequence ID" value="XM_028621948.1"/>
</dbReference>
<dbReference type="Pfam" id="PF00135">
    <property type="entry name" value="COesterase"/>
    <property type="match status" value="1"/>
</dbReference>
<protein>
    <recommendedName>
        <fullName evidence="1">Carboxylesterase type B domain-containing protein</fullName>
    </recommendedName>
</protein>
<reference evidence="2 3" key="1">
    <citation type="submission" date="2018-11" db="EMBL/GenBank/DDBJ databases">
        <title>Genome sequence of Apiotrichum porosum DSM 27194.</title>
        <authorList>
            <person name="Aliyu H."/>
            <person name="Gorte O."/>
            <person name="Ochsenreither K."/>
        </authorList>
    </citation>
    <scope>NUCLEOTIDE SEQUENCE [LARGE SCALE GENOMIC DNA]</scope>
    <source>
        <strain evidence="2 3">DSM 27194</strain>
    </source>
</reference>
<dbReference type="Gene3D" id="3.40.50.1820">
    <property type="entry name" value="alpha/beta hydrolase"/>
    <property type="match status" value="2"/>
</dbReference>
<dbReference type="Proteomes" id="UP000279236">
    <property type="component" value="Unassembled WGS sequence"/>
</dbReference>
<feature type="domain" description="Carboxylesterase type B" evidence="1">
    <location>
        <begin position="18"/>
        <end position="80"/>
    </location>
</feature>
<dbReference type="InterPro" id="IPR002018">
    <property type="entry name" value="CarbesteraseB"/>
</dbReference>
<dbReference type="SUPFAM" id="SSF53474">
    <property type="entry name" value="alpha/beta-Hydrolases"/>
    <property type="match status" value="1"/>
</dbReference>
<comment type="caution">
    <text evidence="2">The sequence shown here is derived from an EMBL/GenBank/DDBJ whole genome shotgun (WGS) entry which is preliminary data.</text>
</comment>
<dbReference type="GeneID" id="39591054"/>
<accession>A0A427Y1L1</accession>
<dbReference type="InterPro" id="IPR029058">
    <property type="entry name" value="AB_hydrolase_fold"/>
</dbReference>
<evidence type="ECO:0000313" key="3">
    <source>
        <dbReference type="Proteomes" id="UP000279236"/>
    </source>
</evidence>
<keyword evidence="3" id="KW-1185">Reference proteome</keyword>